<proteinExistence type="predicted"/>
<organism evidence="2 3">
    <name type="scientific">Austropuccinia psidii MF-1</name>
    <dbReference type="NCBI Taxonomy" id="1389203"/>
    <lineage>
        <taxon>Eukaryota</taxon>
        <taxon>Fungi</taxon>
        <taxon>Dikarya</taxon>
        <taxon>Basidiomycota</taxon>
        <taxon>Pucciniomycotina</taxon>
        <taxon>Pucciniomycetes</taxon>
        <taxon>Pucciniales</taxon>
        <taxon>Sphaerophragmiaceae</taxon>
        <taxon>Austropuccinia</taxon>
    </lineage>
</organism>
<feature type="region of interest" description="Disordered" evidence="1">
    <location>
        <begin position="52"/>
        <end position="144"/>
    </location>
</feature>
<evidence type="ECO:0000313" key="2">
    <source>
        <dbReference type="EMBL" id="MBW0460332.1"/>
    </source>
</evidence>
<comment type="caution">
    <text evidence="2">The sequence shown here is derived from an EMBL/GenBank/DDBJ whole genome shotgun (WGS) entry which is preliminary data.</text>
</comment>
<dbReference type="Proteomes" id="UP000765509">
    <property type="component" value="Unassembled WGS sequence"/>
</dbReference>
<feature type="compositionally biased region" description="Polar residues" evidence="1">
    <location>
        <begin position="106"/>
        <end position="122"/>
    </location>
</feature>
<keyword evidence="3" id="KW-1185">Reference proteome</keyword>
<evidence type="ECO:0000313" key="3">
    <source>
        <dbReference type="Proteomes" id="UP000765509"/>
    </source>
</evidence>
<feature type="compositionally biased region" description="Polar residues" evidence="1">
    <location>
        <begin position="79"/>
        <end position="98"/>
    </location>
</feature>
<evidence type="ECO:0000256" key="1">
    <source>
        <dbReference type="SAM" id="MobiDB-lite"/>
    </source>
</evidence>
<dbReference type="AlphaFoldDB" id="A0A9Q3GBL9"/>
<sequence length="209" mass="23356">MNPQVTSTYNKVPSQEQFDIQRMLMSIMKAQESMSTTIRTLKSNVDNLKVNSESQSKGVSEDLPSNTQSKCLPSEGGSKLTSASKQPKGSTRNLQRAQSEPLPSVISANWSPKPKPTSNNKRFSGKRDTLPPSTPKLDPLQIQTSGFPPELKGLKEAFYKYIKLLWNLPHQNEVPEPPCQETFVQFYQKVFKLDQNQASTGTELHCIDA</sequence>
<name>A0A9Q3GBL9_9BASI</name>
<protein>
    <submittedName>
        <fullName evidence="2">Uncharacterized protein</fullName>
    </submittedName>
</protein>
<gene>
    <name evidence="2" type="ORF">O181_000047</name>
</gene>
<feature type="compositionally biased region" description="Polar residues" evidence="1">
    <location>
        <begin position="52"/>
        <end position="71"/>
    </location>
</feature>
<accession>A0A9Q3GBL9</accession>
<reference evidence="2" key="1">
    <citation type="submission" date="2021-03" db="EMBL/GenBank/DDBJ databases">
        <title>Draft genome sequence of rust myrtle Austropuccinia psidii MF-1, a brazilian biotype.</title>
        <authorList>
            <person name="Quecine M.C."/>
            <person name="Pachon D.M.R."/>
            <person name="Bonatelli M.L."/>
            <person name="Correr F.H."/>
            <person name="Franceschini L.M."/>
            <person name="Leite T.F."/>
            <person name="Margarido G.R.A."/>
            <person name="Almeida C.A."/>
            <person name="Ferrarezi J.A."/>
            <person name="Labate C.A."/>
        </authorList>
    </citation>
    <scope>NUCLEOTIDE SEQUENCE</scope>
    <source>
        <strain evidence="2">MF-1</strain>
    </source>
</reference>
<dbReference type="EMBL" id="AVOT02000004">
    <property type="protein sequence ID" value="MBW0460332.1"/>
    <property type="molecule type" value="Genomic_DNA"/>
</dbReference>